<evidence type="ECO:0000256" key="4">
    <source>
        <dbReference type="ARBA" id="ARBA00022692"/>
    </source>
</evidence>
<dbReference type="Proteomes" id="UP000199041">
    <property type="component" value="Unassembled WGS sequence"/>
</dbReference>
<dbReference type="Gene3D" id="1.10.3720.10">
    <property type="entry name" value="MetI-like"/>
    <property type="match status" value="1"/>
</dbReference>
<reference evidence="9 10" key="1">
    <citation type="submission" date="2016-10" db="EMBL/GenBank/DDBJ databases">
        <authorList>
            <person name="de Groot N.N."/>
        </authorList>
    </citation>
    <scope>NUCLEOTIDE SEQUENCE [LARGE SCALE GENOMIC DNA]</scope>
    <source>
        <strain evidence="9 10">Vu-144</strain>
    </source>
</reference>
<protein>
    <submittedName>
        <fullName evidence="9">Peptide/nickel transport system permease protein</fullName>
    </submittedName>
</protein>
<organism evidence="9 10">
    <name type="scientific">Arachidicoccus rhizosphaerae</name>
    <dbReference type="NCBI Taxonomy" id="551991"/>
    <lineage>
        <taxon>Bacteria</taxon>
        <taxon>Pseudomonadati</taxon>
        <taxon>Bacteroidota</taxon>
        <taxon>Chitinophagia</taxon>
        <taxon>Chitinophagales</taxon>
        <taxon>Chitinophagaceae</taxon>
        <taxon>Arachidicoccus</taxon>
    </lineage>
</organism>
<dbReference type="OrthoDB" id="9783218at2"/>
<dbReference type="InterPro" id="IPR000515">
    <property type="entry name" value="MetI-like"/>
</dbReference>
<keyword evidence="3" id="KW-1003">Cell membrane</keyword>
<dbReference type="PROSITE" id="PS50928">
    <property type="entry name" value="ABC_TM1"/>
    <property type="match status" value="1"/>
</dbReference>
<accession>A0A1H3Y9A4</accession>
<sequence>MEENGGAGRQMLNRLFKNKGAVLGLVIIVLAIFIAVFGYFLAPDSSPDANRMIPAIANKKPAFQMTFIKVKNNRPAETVSFFQHLLSGKPDSYQYIPIVSVNKQGDTYYVEQYIDEDVTEKAFYNADQLAPAPIVNLNFWLGTDKFGRDILSRLILGTRVSLAVGLVAVLLSLTVGIFLGAVAGYYGGKTDNLVMWFINVVWSIPTLLLVFALTLALGKGFWQVFIAVGLSLWVSVARLVRGQVMSMKSLEYIEAAKVLGFSNSRIILKHLLPNIIGPVMVIAASNFASAIIIEAGLSFLGLGVQPPMSSWGLMIKENYNFIITSNPALALIPGVAIMILVLAFNLLGNGLRDATDSSAIN</sequence>
<comment type="similarity">
    <text evidence="7">Belongs to the binding-protein-dependent transport system permease family.</text>
</comment>
<evidence type="ECO:0000256" key="5">
    <source>
        <dbReference type="ARBA" id="ARBA00022989"/>
    </source>
</evidence>
<gene>
    <name evidence="9" type="ORF">SAMN05192529_107144</name>
</gene>
<feature type="transmembrane region" description="Helical" evidence="7">
    <location>
        <begin position="275"/>
        <end position="301"/>
    </location>
</feature>
<keyword evidence="4 7" id="KW-0812">Transmembrane</keyword>
<dbReference type="AlphaFoldDB" id="A0A1H3Y9A4"/>
<evidence type="ECO:0000256" key="7">
    <source>
        <dbReference type="RuleBase" id="RU363032"/>
    </source>
</evidence>
<dbReference type="PANTHER" id="PTHR43386">
    <property type="entry name" value="OLIGOPEPTIDE TRANSPORT SYSTEM PERMEASE PROTEIN APPC"/>
    <property type="match status" value="1"/>
</dbReference>
<dbReference type="GO" id="GO:0005886">
    <property type="term" value="C:plasma membrane"/>
    <property type="evidence" value="ECO:0007669"/>
    <property type="project" value="UniProtKB-SubCell"/>
</dbReference>
<dbReference type="InterPro" id="IPR035906">
    <property type="entry name" value="MetI-like_sf"/>
</dbReference>
<dbReference type="Pfam" id="PF12911">
    <property type="entry name" value="OppC_N"/>
    <property type="match status" value="1"/>
</dbReference>
<feature type="transmembrane region" description="Helical" evidence="7">
    <location>
        <begin position="21"/>
        <end position="42"/>
    </location>
</feature>
<dbReference type="GO" id="GO:0055085">
    <property type="term" value="P:transmembrane transport"/>
    <property type="evidence" value="ECO:0007669"/>
    <property type="project" value="InterPro"/>
</dbReference>
<keyword evidence="2 7" id="KW-0813">Transport</keyword>
<feature type="transmembrane region" description="Helical" evidence="7">
    <location>
        <begin position="221"/>
        <end position="240"/>
    </location>
</feature>
<evidence type="ECO:0000256" key="3">
    <source>
        <dbReference type="ARBA" id="ARBA00022475"/>
    </source>
</evidence>
<evidence type="ECO:0000256" key="2">
    <source>
        <dbReference type="ARBA" id="ARBA00022448"/>
    </source>
</evidence>
<evidence type="ECO:0000313" key="9">
    <source>
        <dbReference type="EMBL" id="SEA07468.1"/>
    </source>
</evidence>
<dbReference type="RefSeq" id="WP_091396303.1">
    <property type="nucleotide sequence ID" value="NZ_FNQY01000007.1"/>
</dbReference>
<evidence type="ECO:0000256" key="6">
    <source>
        <dbReference type="ARBA" id="ARBA00023136"/>
    </source>
</evidence>
<keyword evidence="10" id="KW-1185">Reference proteome</keyword>
<feature type="transmembrane region" description="Helical" evidence="7">
    <location>
        <begin position="193"/>
        <end position="215"/>
    </location>
</feature>
<dbReference type="EMBL" id="FNQY01000007">
    <property type="protein sequence ID" value="SEA07468.1"/>
    <property type="molecule type" value="Genomic_DNA"/>
</dbReference>
<evidence type="ECO:0000313" key="10">
    <source>
        <dbReference type="Proteomes" id="UP000199041"/>
    </source>
</evidence>
<dbReference type="CDD" id="cd06261">
    <property type="entry name" value="TM_PBP2"/>
    <property type="match status" value="1"/>
</dbReference>
<dbReference type="InterPro" id="IPR025966">
    <property type="entry name" value="OppC_N"/>
</dbReference>
<dbReference type="InterPro" id="IPR050366">
    <property type="entry name" value="BP-dependent_transpt_permease"/>
</dbReference>
<proteinExistence type="inferred from homology"/>
<feature type="transmembrane region" description="Helical" evidence="7">
    <location>
        <begin position="162"/>
        <end position="186"/>
    </location>
</feature>
<dbReference type="STRING" id="551991.SAMN05192529_107144"/>
<evidence type="ECO:0000256" key="1">
    <source>
        <dbReference type="ARBA" id="ARBA00004651"/>
    </source>
</evidence>
<dbReference type="Pfam" id="PF00528">
    <property type="entry name" value="BPD_transp_1"/>
    <property type="match status" value="1"/>
</dbReference>
<name>A0A1H3Y9A4_9BACT</name>
<feature type="domain" description="ABC transmembrane type-1" evidence="8">
    <location>
        <begin position="158"/>
        <end position="348"/>
    </location>
</feature>
<feature type="transmembrane region" description="Helical" evidence="7">
    <location>
        <begin position="321"/>
        <end position="347"/>
    </location>
</feature>
<keyword evidence="6 7" id="KW-0472">Membrane</keyword>
<keyword evidence="5 7" id="KW-1133">Transmembrane helix</keyword>
<dbReference type="PANTHER" id="PTHR43386:SF1">
    <property type="entry name" value="D,D-DIPEPTIDE TRANSPORT SYSTEM PERMEASE PROTEIN DDPC-RELATED"/>
    <property type="match status" value="1"/>
</dbReference>
<evidence type="ECO:0000259" key="8">
    <source>
        <dbReference type="PROSITE" id="PS50928"/>
    </source>
</evidence>
<dbReference type="SUPFAM" id="SSF161098">
    <property type="entry name" value="MetI-like"/>
    <property type="match status" value="1"/>
</dbReference>
<comment type="subcellular location">
    <subcellularLocation>
        <location evidence="1 7">Cell membrane</location>
        <topology evidence="1 7">Multi-pass membrane protein</topology>
    </subcellularLocation>
</comment>